<dbReference type="InterPro" id="IPR013661">
    <property type="entry name" value="Peptidase_M9_N_dom"/>
</dbReference>
<evidence type="ECO:0000256" key="6">
    <source>
        <dbReference type="ARBA" id="ARBA00022670"/>
    </source>
</evidence>
<accession>A0ABU8D4R6</accession>
<evidence type="ECO:0000256" key="11">
    <source>
        <dbReference type="ARBA" id="ARBA00023049"/>
    </source>
</evidence>
<evidence type="ECO:0000256" key="7">
    <source>
        <dbReference type="ARBA" id="ARBA00022723"/>
    </source>
</evidence>
<feature type="domain" description="Peptidase M9 collagenase N-terminal" evidence="15">
    <location>
        <begin position="195"/>
        <end position="365"/>
    </location>
</feature>
<dbReference type="PANTHER" id="PTHR13062">
    <property type="entry name" value="COLLAGENASE"/>
    <property type="match status" value="1"/>
</dbReference>
<dbReference type="Gene3D" id="1.10.390.20">
    <property type="match status" value="1"/>
</dbReference>
<dbReference type="PANTHER" id="PTHR13062:SF9">
    <property type="entry name" value="MICROBIAL COLLAGENASE"/>
    <property type="match status" value="1"/>
</dbReference>
<feature type="region of interest" description="Disordered" evidence="13">
    <location>
        <begin position="83"/>
        <end position="125"/>
    </location>
</feature>
<dbReference type="Gene3D" id="2.60.120.380">
    <property type="match status" value="1"/>
</dbReference>
<evidence type="ECO:0000256" key="2">
    <source>
        <dbReference type="ARBA" id="ARBA00001947"/>
    </source>
</evidence>
<feature type="signal peptide" evidence="14">
    <location>
        <begin position="1"/>
        <end position="26"/>
    </location>
</feature>
<proteinExistence type="predicted"/>
<dbReference type="Pfam" id="PF01752">
    <property type="entry name" value="Peptidase_M9"/>
    <property type="match status" value="1"/>
</dbReference>
<comment type="catalytic activity">
    <reaction evidence="1">
        <text>Digestion of native collagen in the triple helical region at Xaa-|-Gly bonds. With synthetic peptides, a preference is shown for Gly at P3 and P1', Pro and Ala at P2 and P2', and hydroxyproline, Ala or Arg at P3'.</text>
        <dbReference type="EC" id="3.4.24.3"/>
    </reaction>
</comment>
<evidence type="ECO:0000256" key="1">
    <source>
        <dbReference type="ARBA" id="ARBA00000424"/>
    </source>
</evidence>
<keyword evidence="6" id="KW-0645">Protease</keyword>
<feature type="region of interest" description="Disordered" evidence="13">
    <location>
        <begin position="161"/>
        <end position="187"/>
    </location>
</feature>
<evidence type="ECO:0000256" key="12">
    <source>
        <dbReference type="ARBA" id="ARBA00023145"/>
    </source>
</evidence>
<evidence type="ECO:0000313" key="16">
    <source>
        <dbReference type="EMBL" id="MEI2456010.1"/>
    </source>
</evidence>
<keyword evidence="10" id="KW-0862">Zinc</keyword>
<feature type="compositionally biased region" description="Basic and acidic residues" evidence="13">
    <location>
        <begin position="86"/>
        <end position="99"/>
    </location>
</feature>
<keyword evidence="8 14" id="KW-0732">Signal</keyword>
<comment type="caution">
    <text evidence="16">The sequence shown here is derived from an EMBL/GenBank/DDBJ whole genome shotgun (WGS) entry which is preliminary data.</text>
</comment>
<evidence type="ECO:0000313" key="17">
    <source>
        <dbReference type="Proteomes" id="UP001387215"/>
    </source>
</evidence>
<keyword evidence="12" id="KW-0865">Zymogen</keyword>
<reference evidence="16 17" key="1">
    <citation type="submission" date="2024-02" db="EMBL/GenBank/DDBJ databases">
        <title>Lysobacter Genome Sequencing and Mining.</title>
        <authorList>
            <person name="Bierman J."/>
            <person name="Walker M.C."/>
        </authorList>
    </citation>
    <scope>NUCLEOTIDE SEQUENCE [LARGE SCALE GENOMIC DNA]</scope>
    <source>
        <strain evidence="16 17">PB6250</strain>
    </source>
</reference>
<evidence type="ECO:0000256" key="10">
    <source>
        <dbReference type="ARBA" id="ARBA00022833"/>
    </source>
</evidence>
<dbReference type="EMBL" id="JBANDL010000002">
    <property type="protein sequence ID" value="MEI2456010.1"/>
    <property type="molecule type" value="Genomic_DNA"/>
</dbReference>
<name>A0ABU8D4R6_9GAMM</name>
<keyword evidence="17" id="KW-1185">Reference proteome</keyword>
<keyword evidence="7" id="KW-0479">Metal-binding</keyword>
<evidence type="ECO:0000259" key="15">
    <source>
        <dbReference type="Pfam" id="PF08453"/>
    </source>
</evidence>
<feature type="chain" id="PRO_5046630891" description="microbial collagenase" evidence="14">
    <location>
        <begin position="27"/>
        <end position="844"/>
    </location>
</feature>
<evidence type="ECO:0000256" key="13">
    <source>
        <dbReference type="SAM" id="MobiDB-lite"/>
    </source>
</evidence>
<keyword evidence="5" id="KW-0964">Secreted</keyword>
<dbReference type="Gene3D" id="3.40.30.160">
    <property type="entry name" value="Collagenase ColT, N-terminal domain"/>
    <property type="match status" value="1"/>
</dbReference>
<evidence type="ECO:0000256" key="14">
    <source>
        <dbReference type="SAM" id="SignalP"/>
    </source>
</evidence>
<feature type="compositionally biased region" description="Basic and acidic residues" evidence="13">
    <location>
        <begin position="162"/>
        <end position="173"/>
    </location>
</feature>
<organism evidence="16 17">
    <name type="scientific">Lysobacter firmicutimachus</name>
    <dbReference type="NCBI Taxonomy" id="1792846"/>
    <lineage>
        <taxon>Bacteria</taxon>
        <taxon>Pseudomonadati</taxon>
        <taxon>Pseudomonadota</taxon>
        <taxon>Gammaproteobacteria</taxon>
        <taxon>Lysobacterales</taxon>
        <taxon>Lysobacteraceae</taxon>
        <taxon>Lysobacter</taxon>
    </lineage>
</organism>
<dbReference type="PRINTS" id="PR00931">
    <property type="entry name" value="MICOLLPTASE"/>
</dbReference>
<keyword evidence="11" id="KW-0482">Metalloprotease</keyword>
<evidence type="ECO:0000256" key="5">
    <source>
        <dbReference type="ARBA" id="ARBA00022525"/>
    </source>
</evidence>
<evidence type="ECO:0000256" key="4">
    <source>
        <dbReference type="ARBA" id="ARBA00012653"/>
    </source>
</evidence>
<dbReference type="Proteomes" id="UP001387215">
    <property type="component" value="Unassembled WGS sequence"/>
</dbReference>
<dbReference type="GO" id="GO:0004222">
    <property type="term" value="F:metalloendopeptidase activity"/>
    <property type="evidence" value="ECO:0007669"/>
    <property type="project" value="UniProtKB-EC"/>
</dbReference>
<sequence length="844" mass="93221">MLQRSKKVCIAAVGAALLGAATMSLPDEGKGFAAEFPGAPDAWLSKLFGDDQPDRALLGTSRANGHPAGTASAERNLYAMNGQEQGHGHGQEWRSEHGGRQGRSAQPSQRTLRPGPAPSAGEALFGGTHVQSKPLEPHMVPPQGVYQGHRVKIGEEQAAIDEFNRKQWPEKSRGQRQGASKETPAGAAAHEGCNFVGAVGADLLERVRHAEFSCLSAQYVLSLSDARSVFSSANMVTLANEVERLSRIYDGDNDGSLREMIYVMRAVYFLEDKYRDQGFPAFNANVAPAVRSALDAYFNNNVVLALENDVHAIVLNEALTLIDSTQEALRYLPRIRRLIENYDNSYERMPGMQNAIRQSLLALFNRGKKYEGLSDQAGIDTANTLANFIRNNYGLLDTNGWDLVSDSGAELGRFLQYSGNIKSAVSAQLRDLVPRTSFQNSSAPLRAKFAAQINAHDRANCQQYGLCDYIEAYKEAVLPTRHVCTPNVSIRAQRMTADQLRTACNTVAGVEGLFHQRLATGNNAVANDNTSLEMVIFDSSSEYRKHSSTFYGNGTNNGGIYLEGNPATAGNQGRFIAYRAEWIPAFTIWNLEHEFVHYLDGRYNLYGDFNAAYSQGTVWWTEGLAEYISWSFLNQDNTRARDHARSKTWTLSQLFKTDYGDSARVYQGGYLAVRYMFEERSSDVNWFLSYFRPGNYAAYKQRIDAIGTGYDGGFNNWLACYADGTGCRPLPECTAADVRLMAGNCSRSNISQTKGNHAHFYMRVPAGVSTVRITASGGTGNASLFANTLGPSRWAYSYDHNYWSRNSAGNEESIVINNPPTDRDMYFSLYGETDFSGVRLTVSY</sequence>
<keyword evidence="9 16" id="KW-0378">Hydrolase</keyword>
<evidence type="ECO:0000256" key="9">
    <source>
        <dbReference type="ARBA" id="ARBA00022801"/>
    </source>
</evidence>
<comment type="subcellular location">
    <subcellularLocation>
        <location evidence="3">Secreted</location>
    </subcellularLocation>
</comment>
<protein>
    <recommendedName>
        <fullName evidence="4">microbial collagenase</fullName>
        <ecNumber evidence="4">3.4.24.3</ecNumber>
    </recommendedName>
</protein>
<dbReference type="EC" id="3.4.24.3" evidence="4"/>
<comment type="cofactor">
    <cofactor evidence="2">
        <name>Zn(2+)</name>
        <dbReference type="ChEBI" id="CHEBI:29105"/>
    </cofactor>
</comment>
<evidence type="ECO:0000256" key="3">
    <source>
        <dbReference type="ARBA" id="ARBA00004613"/>
    </source>
</evidence>
<evidence type="ECO:0000256" key="8">
    <source>
        <dbReference type="ARBA" id="ARBA00022729"/>
    </source>
</evidence>
<dbReference type="RefSeq" id="WP_336132173.1">
    <property type="nucleotide sequence ID" value="NZ_JBANDL010000002.1"/>
</dbReference>
<dbReference type="InterPro" id="IPR002169">
    <property type="entry name" value="Peptidase_M9A/M9B"/>
</dbReference>
<gene>
    <name evidence="16" type="ORF">V2J18_15185</name>
</gene>
<dbReference type="Pfam" id="PF08453">
    <property type="entry name" value="Peptidase_M9_N"/>
    <property type="match status" value="1"/>
</dbReference>